<evidence type="ECO:0000259" key="1">
    <source>
        <dbReference type="PROSITE" id="PS50943"/>
    </source>
</evidence>
<name>A0ABX3CL95_9BACI</name>
<dbReference type="Proteomes" id="UP000180194">
    <property type="component" value="Unassembled WGS sequence"/>
</dbReference>
<dbReference type="Gene3D" id="1.10.260.40">
    <property type="entry name" value="lambda repressor-like DNA-binding domains"/>
    <property type="match status" value="1"/>
</dbReference>
<dbReference type="Pfam" id="PF06527">
    <property type="entry name" value="TniQ"/>
    <property type="match status" value="1"/>
</dbReference>
<evidence type="ECO:0000313" key="3">
    <source>
        <dbReference type="Proteomes" id="UP000180194"/>
    </source>
</evidence>
<protein>
    <recommendedName>
        <fullName evidence="1">HTH cro/C1-type domain-containing protein</fullName>
    </recommendedName>
</protein>
<gene>
    <name evidence="2" type="ORF">BBV17_26555</name>
</gene>
<dbReference type="EMBL" id="MBRJ01000048">
    <property type="protein sequence ID" value="OHX42882.1"/>
    <property type="molecule type" value="Genomic_DNA"/>
</dbReference>
<proteinExistence type="predicted"/>
<feature type="domain" description="HTH cro/C1-type" evidence="1">
    <location>
        <begin position="200"/>
        <end position="239"/>
    </location>
</feature>
<evidence type="ECO:0000313" key="2">
    <source>
        <dbReference type="EMBL" id="OHX42882.1"/>
    </source>
</evidence>
<sequence length="381" mass="44664">MVTPIIGKKYLSNISKKGGDGFYKSTSGINGIGQLAEEFTNLLSNLTLRSDLEDTTLLTWNTVFPTRGLSKNRKHWCPCCFQESLENNKPIYEQLIWCIQPYQNCLIHKIKLENKCPTCTSDMYFLDRKARPGFCSKCGNWLGMNLISNISDELYREQFIAHMLAYNHKKKNLKLERHKISESLNFYLGRNFEGKLSTAAEKLGFPKTTFRCWINGENIPPIDSIIQICRCLNLSITEFLSKEEACYKAEYLDYRKCSKNKRLKKDHLLIQKLLEKVINEKIPMTISGLAKICDCDRRLISRQYPKQCEVIKGIYSEFLISGKRKRTKLMKKKMEEAFSMLIKYDLYPSRRKVESLLNDKYLVKEEKVSKFWKELKEKYYI</sequence>
<dbReference type="CDD" id="cd00093">
    <property type="entry name" value="HTH_XRE"/>
    <property type="match status" value="1"/>
</dbReference>
<accession>A0ABX3CL95</accession>
<dbReference type="PROSITE" id="PS50943">
    <property type="entry name" value="HTH_CROC1"/>
    <property type="match status" value="1"/>
</dbReference>
<dbReference type="SUPFAM" id="SSF47413">
    <property type="entry name" value="lambda repressor-like DNA-binding domains"/>
    <property type="match status" value="1"/>
</dbReference>
<comment type="caution">
    <text evidence="2">The sequence shown here is derived from an EMBL/GenBank/DDBJ whole genome shotgun (WGS) entry which is preliminary data.</text>
</comment>
<keyword evidence="3" id="KW-1185">Reference proteome</keyword>
<organism evidence="2 3">
    <name type="scientific">Cytobacillus oceanisediminis</name>
    <dbReference type="NCBI Taxonomy" id="665099"/>
    <lineage>
        <taxon>Bacteria</taxon>
        <taxon>Bacillati</taxon>
        <taxon>Bacillota</taxon>
        <taxon>Bacilli</taxon>
        <taxon>Bacillales</taxon>
        <taxon>Bacillaceae</taxon>
        <taxon>Cytobacillus</taxon>
    </lineage>
</organism>
<dbReference type="InterPro" id="IPR001387">
    <property type="entry name" value="Cro/C1-type_HTH"/>
</dbReference>
<dbReference type="InterPro" id="IPR010982">
    <property type="entry name" value="Lambda_DNA-bd_dom_sf"/>
</dbReference>
<dbReference type="InterPro" id="IPR009492">
    <property type="entry name" value="TniQ"/>
</dbReference>
<reference evidence="2 3" key="1">
    <citation type="submission" date="2016-07" db="EMBL/GenBank/DDBJ databases">
        <title>Bacillus oceanisediminis whole genome.</title>
        <authorList>
            <person name="Pal Y."/>
            <person name="Verma A."/>
            <person name="Mual P."/>
            <person name="Srinivasan K."/>
        </authorList>
    </citation>
    <scope>NUCLEOTIDE SEQUENCE [LARGE SCALE GENOMIC DNA]</scope>
    <source>
        <strain evidence="2 3">Bhandara28</strain>
    </source>
</reference>